<dbReference type="InterPro" id="IPR011990">
    <property type="entry name" value="TPR-like_helical_dom_sf"/>
</dbReference>
<sequence length="974" mass="107688">MDFVNWNYKTLEDMNKALEKAWEELKAAAPDRECDCRALQTSDFGMLLGDRFAKTGAAADIDEAIRFGRRALAETSGPEDRIKPDKPGILNKLAMLLVDKSNSIGGADELNEAIGLHKQACQIAQFFGSKGLPDPNWSMYSAKFALALWIRHKRTGEPTDLDDAITLGRYVAATAEKDHPNRAEWVVDFGIALVRRHSITKRKADLEEGCKAQREALASMEEDYDAKAGLLTRIGTALRSLYRETNAINYLEKAIKVNWDALMLTSRDGDDRADLLNDLGLCMADKYERTKLMADLREAVSMERKALALTPSNSPERPTRLDDLGSALRLQFFQTREMNDLGEAINAHRRAVAAEPTDGPEFATFLNNLADALSERQAVDATPESDSDRTCWLRDLGIALDVRYSTVGAMDDREGALAWHLSALHRPNSPVTQRILAGIPIVAISTDNQQVYEAAKAIVDLVPALISKSLSVDDQEWVLGPVVGLASDAAAAALQVGKPPMAALSLLEKGRSIITAIVDDTPTGLADLRRGYPRQAKRFLRLRGELQRCSNPGTPLEQHDVVRKKFDHLLSEIRTIPEFTDFLLPPGEAEMREAAQHGPIVVINVSRIRCDAFLIERRQVRVVELPGLSRAEIARRQRQTILSARVNLEWLWDTVASPVLNALGLTGPPSDGDWRRVWWIPTGVLSSFPIHAAGYHGDGSDNTVIDRVMSSYACSVKSIISIRRKPSRWSGTGVLVGMGDTPDYSPLPHAAQEVAELHTLFQDLSLRPVQPEPNRKAVMSQLKGCSVFHFAGHGFTDIAPSDSQLLLRDWKEDPLRVVDLAQPDTDGRYPFLAYLSASGVTRHESSHHETFQLISSCQLAGFRHVIGTLWKVNGRMRVDVARLVYENIRVGAVTDEAVCRALHAATRQHRTDWLEAELLEEGTPATTNDGGSSAGQQEASYIDECHDPQPLAGNGGQYWLERPPLWASFVHFGA</sequence>
<accession>A0A9N9YZT6</accession>
<dbReference type="Pfam" id="PF12770">
    <property type="entry name" value="CHAT"/>
    <property type="match status" value="1"/>
</dbReference>
<evidence type="ECO:0000313" key="3">
    <source>
        <dbReference type="Proteomes" id="UP000775872"/>
    </source>
</evidence>
<proteinExistence type="predicted"/>
<dbReference type="PANTHER" id="PTHR19959:SF119">
    <property type="entry name" value="FUNGAL LIPASE-LIKE DOMAIN-CONTAINING PROTEIN"/>
    <property type="match status" value="1"/>
</dbReference>
<protein>
    <recommendedName>
        <fullName evidence="1">CHAT domain-containing protein</fullName>
    </recommendedName>
</protein>
<dbReference type="OrthoDB" id="9991317at2759"/>
<dbReference type="InterPro" id="IPR024983">
    <property type="entry name" value="CHAT_dom"/>
</dbReference>
<evidence type="ECO:0000259" key="1">
    <source>
        <dbReference type="Pfam" id="PF12770"/>
    </source>
</evidence>
<dbReference type="AlphaFoldDB" id="A0A9N9YZT6"/>
<gene>
    <name evidence="2" type="ORF">CSOL1703_00012192</name>
</gene>
<keyword evidence="3" id="KW-1185">Reference proteome</keyword>
<comment type="caution">
    <text evidence="2">The sequence shown here is derived from an EMBL/GenBank/DDBJ whole genome shotgun (WGS) entry which is preliminary data.</text>
</comment>
<reference evidence="3" key="1">
    <citation type="submission" date="2019-06" db="EMBL/GenBank/DDBJ databases">
        <authorList>
            <person name="Broberg M."/>
        </authorList>
    </citation>
    <scope>NUCLEOTIDE SEQUENCE [LARGE SCALE GENOMIC DNA]</scope>
</reference>
<organism evidence="2 3">
    <name type="scientific">Clonostachys solani</name>
    <dbReference type="NCBI Taxonomy" id="160281"/>
    <lineage>
        <taxon>Eukaryota</taxon>
        <taxon>Fungi</taxon>
        <taxon>Dikarya</taxon>
        <taxon>Ascomycota</taxon>
        <taxon>Pezizomycotina</taxon>
        <taxon>Sordariomycetes</taxon>
        <taxon>Hypocreomycetidae</taxon>
        <taxon>Hypocreales</taxon>
        <taxon>Bionectriaceae</taxon>
        <taxon>Clonostachys</taxon>
    </lineage>
</organism>
<name>A0A9N9YZT6_9HYPO</name>
<dbReference type="Proteomes" id="UP000775872">
    <property type="component" value="Unassembled WGS sequence"/>
</dbReference>
<feature type="domain" description="CHAT" evidence="1">
    <location>
        <begin position="648"/>
        <end position="973"/>
    </location>
</feature>
<dbReference type="EMBL" id="CABFOC020000014">
    <property type="protein sequence ID" value="CAH0046458.1"/>
    <property type="molecule type" value="Genomic_DNA"/>
</dbReference>
<dbReference type="Gene3D" id="1.25.40.10">
    <property type="entry name" value="Tetratricopeptide repeat domain"/>
    <property type="match status" value="1"/>
</dbReference>
<dbReference type="PANTHER" id="PTHR19959">
    <property type="entry name" value="KINESIN LIGHT CHAIN"/>
    <property type="match status" value="1"/>
</dbReference>
<dbReference type="SUPFAM" id="SSF48452">
    <property type="entry name" value="TPR-like"/>
    <property type="match status" value="1"/>
</dbReference>
<evidence type="ECO:0000313" key="2">
    <source>
        <dbReference type="EMBL" id="CAH0046458.1"/>
    </source>
</evidence>
<reference evidence="2 3" key="2">
    <citation type="submission" date="2021-10" db="EMBL/GenBank/DDBJ databases">
        <authorList>
            <person name="Piombo E."/>
        </authorList>
    </citation>
    <scope>NUCLEOTIDE SEQUENCE [LARGE SCALE GENOMIC DNA]</scope>
</reference>